<dbReference type="GO" id="GO:0046872">
    <property type="term" value="F:metal ion binding"/>
    <property type="evidence" value="ECO:0007669"/>
    <property type="project" value="UniProtKB-UniRule"/>
</dbReference>
<dbReference type="Proteomes" id="UP000235786">
    <property type="component" value="Unassembled WGS sequence"/>
</dbReference>
<dbReference type="GO" id="GO:0000302">
    <property type="term" value="P:response to reactive oxygen species"/>
    <property type="evidence" value="ECO:0007669"/>
    <property type="project" value="TreeGrafter"/>
</dbReference>
<dbReference type="GO" id="GO:0004601">
    <property type="term" value="F:peroxidase activity"/>
    <property type="evidence" value="ECO:0007669"/>
    <property type="project" value="UniProtKB-KW"/>
</dbReference>
<evidence type="ECO:0000313" key="7">
    <source>
        <dbReference type="EMBL" id="PMD46654.1"/>
    </source>
</evidence>
<dbReference type="PRINTS" id="PR00458">
    <property type="entry name" value="PEROXIDASE"/>
</dbReference>
<evidence type="ECO:0000256" key="3">
    <source>
        <dbReference type="ARBA" id="ARBA00023002"/>
    </source>
</evidence>
<dbReference type="GO" id="GO:0034599">
    <property type="term" value="P:cellular response to oxidative stress"/>
    <property type="evidence" value="ECO:0007669"/>
    <property type="project" value="InterPro"/>
</dbReference>
<dbReference type="OrthoDB" id="5985073at2759"/>
<accession>A0A2J6S7A1</accession>
<dbReference type="STRING" id="1149755.A0A2J6S7A1"/>
<dbReference type="Pfam" id="PF00141">
    <property type="entry name" value="peroxidase"/>
    <property type="match status" value="1"/>
</dbReference>
<dbReference type="PROSITE" id="PS50873">
    <property type="entry name" value="PEROXIDASE_4"/>
    <property type="match status" value="1"/>
</dbReference>
<dbReference type="PANTHER" id="PTHR31356">
    <property type="entry name" value="THYLAKOID LUMENAL 29 KDA PROTEIN, CHLOROPLASTIC-RELATED"/>
    <property type="match status" value="1"/>
</dbReference>
<dbReference type="PANTHER" id="PTHR31356:SF53">
    <property type="entry name" value="HEME PEROXIDASE"/>
    <property type="match status" value="1"/>
</dbReference>
<reference evidence="7 8" key="1">
    <citation type="submission" date="2016-04" db="EMBL/GenBank/DDBJ databases">
        <title>A degradative enzymes factory behind the ericoid mycorrhizal symbiosis.</title>
        <authorList>
            <consortium name="DOE Joint Genome Institute"/>
            <person name="Martino E."/>
            <person name="Morin E."/>
            <person name="Grelet G."/>
            <person name="Kuo A."/>
            <person name="Kohler A."/>
            <person name="Daghino S."/>
            <person name="Barry K."/>
            <person name="Choi C."/>
            <person name="Cichocki N."/>
            <person name="Clum A."/>
            <person name="Copeland A."/>
            <person name="Hainaut M."/>
            <person name="Haridas S."/>
            <person name="Labutti K."/>
            <person name="Lindquist E."/>
            <person name="Lipzen A."/>
            <person name="Khouja H.-R."/>
            <person name="Murat C."/>
            <person name="Ohm R."/>
            <person name="Olson A."/>
            <person name="Spatafora J."/>
            <person name="Veneault-Fourrey C."/>
            <person name="Henrissat B."/>
            <person name="Grigoriev I."/>
            <person name="Martin F."/>
            <person name="Perotto S."/>
        </authorList>
    </citation>
    <scope>NUCLEOTIDE SEQUENCE [LARGE SCALE GENOMIC DNA]</scope>
    <source>
        <strain evidence="7 8">F</strain>
    </source>
</reference>
<keyword evidence="2" id="KW-0408">Iron</keyword>
<protein>
    <recommendedName>
        <fullName evidence="5">Peroxidase</fullName>
        <ecNumber evidence="5">1.11.1.-</ecNumber>
    </recommendedName>
</protein>
<organism evidence="7 8">
    <name type="scientific">Hyaloscypha variabilis (strain UAMH 11265 / GT02V1 / F)</name>
    <name type="common">Meliniomyces variabilis</name>
    <dbReference type="NCBI Taxonomy" id="1149755"/>
    <lineage>
        <taxon>Eukaryota</taxon>
        <taxon>Fungi</taxon>
        <taxon>Dikarya</taxon>
        <taxon>Ascomycota</taxon>
        <taxon>Pezizomycotina</taxon>
        <taxon>Leotiomycetes</taxon>
        <taxon>Helotiales</taxon>
        <taxon>Hyaloscyphaceae</taxon>
        <taxon>Hyaloscypha</taxon>
        <taxon>Hyaloscypha variabilis</taxon>
    </lineage>
</organism>
<feature type="domain" description="Plant heme peroxidase family profile" evidence="6">
    <location>
        <begin position="126"/>
        <end position="303"/>
    </location>
</feature>
<evidence type="ECO:0000313" key="8">
    <source>
        <dbReference type="Proteomes" id="UP000235786"/>
    </source>
</evidence>
<name>A0A2J6S7A1_HYAVF</name>
<dbReference type="GO" id="GO:0042744">
    <property type="term" value="P:hydrogen peroxide catabolic process"/>
    <property type="evidence" value="ECO:0007669"/>
    <property type="project" value="TreeGrafter"/>
</dbReference>
<keyword evidence="2" id="KW-0349">Heme</keyword>
<dbReference type="EC" id="1.11.1.-" evidence="5"/>
<dbReference type="GO" id="GO:0020037">
    <property type="term" value="F:heme binding"/>
    <property type="evidence" value="ECO:0007669"/>
    <property type="project" value="UniProtKB-UniRule"/>
</dbReference>
<gene>
    <name evidence="7" type="ORF">L207DRAFT_541089</name>
</gene>
<keyword evidence="2" id="KW-0479">Metal-binding</keyword>
<dbReference type="EMBL" id="KZ613939">
    <property type="protein sequence ID" value="PMD46654.1"/>
    <property type="molecule type" value="Genomic_DNA"/>
</dbReference>
<evidence type="ECO:0000256" key="1">
    <source>
        <dbReference type="ARBA" id="ARBA00022559"/>
    </source>
</evidence>
<keyword evidence="1 5" id="KW-0575">Peroxidase</keyword>
<proteinExistence type="inferred from homology"/>
<dbReference type="Gene3D" id="1.10.520.10">
    <property type="match status" value="1"/>
</dbReference>
<evidence type="ECO:0000256" key="2">
    <source>
        <dbReference type="ARBA" id="ARBA00022617"/>
    </source>
</evidence>
<dbReference type="AlphaFoldDB" id="A0A2J6S7A1"/>
<feature type="chain" id="PRO_5014208567" description="Peroxidase" evidence="5">
    <location>
        <begin position="23"/>
        <end position="507"/>
    </location>
</feature>
<evidence type="ECO:0000256" key="5">
    <source>
        <dbReference type="RuleBase" id="RU363051"/>
    </source>
</evidence>
<evidence type="ECO:0000256" key="4">
    <source>
        <dbReference type="RuleBase" id="RU004241"/>
    </source>
</evidence>
<feature type="signal peptide" evidence="5">
    <location>
        <begin position="1"/>
        <end position="22"/>
    </location>
</feature>
<dbReference type="InterPro" id="IPR002016">
    <property type="entry name" value="Haem_peroxidase"/>
</dbReference>
<comment type="similarity">
    <text evidence="4">Belongs to the peroxidase family.</text>
</comment>
<evidence type="ECO:0000259" key="6">
    <source>
        <dbReference type="PROSITE" id="PS50873"/>
    </source>
</evidence>
<keyword evidence="8" id="KW-1185">Reference proteome</keyword>
<dbReference type="SUPFAM" id="SSF48113">
    <property type="entry name" value="Heme-dependent peroxidases"/>
    <property type="match status" value="1"/>
</dbReference>
<dbReference type="InterPro" id="IPR044831">
    <property type="entry name" value="Ccp1-like"/>
</dbReference>
<sequence length="507" mass="52759">MWSFKTLLALPTILGLLAVASGTFFYPNAQTSLIEHILVDTHGAHSSGFADAITPCTNYVSGNQSLGRTTAAQWIRVAFHDFVTADVAAGTGGLDASIGFETLRAENSGTAFNDSFSFFRRFVNPVISNADILALSVVMSVGNCGGSQIPFRAGRIDATEGGPFGVPAPDTDLATTLSYFSGAGFDQVDSIGLTACGHTLGSVHHGGFPTVVGPEAVTSDNLAGGIHLDSTVAVFDPLVVHEYLNGTGQAGGPLVTSFNVSSRSDLRLYESDNNATMITLGNQGEGFLSTCVGLLKRMIETVPSDVVFSDVISPIAVKPINATLDFDAHGNLIFTGYIRVLTPTSSAPPSTPLFLNIPLSLPVPLTPESTPGTSVFGSTTFYPFSIPISNPETLTSFHVASQTFSLQTSTFIVPSLTTLTTTSSSVLNFTIATTSLLAPSVKVQAPVPQQGTLGPAIKTFDSVAVNNVGRKKGYALWGGSVDIGVVTGAVSVVVLDEGGKEVDIGFF</sequence>
<keyword evidence="3 5" id="KW-0560">Oxidoreductase</keyword>
<dbReference type="InterPro" id="IPR010255">
    <property type="entry name" value="Haem_peroxidase_sf"/>
</dbReference>
<keyword evidence="5" id="KW-0732">Signal</keyword>